<reference evidence="2 3" key="1">
    <citation type="submission" date="2016-04" db="EMBL/GenBank/DDBJ databases">
        <authorList>
            <person name="Chen L."/>
            <person name="Zhuang W."/>
            <person name="Wang G."/>
        </authorList>
    </citation>
    <scope>NUCLEOTIDE SEQUENCE [LARGE SCALE GENOMIC DNA]</scope>
    <source>
        <strain evidence="3">GR20</strain>
    </source>
</reference>
<name>A0ABX3NSE1_9BACT</name>
<protein>
    <recommendedName>
        <fullName evidence="4">SMODS and SLOG-associating 2TM effector domain-containing protein</fullName>
    </recommendedName>
</protein>
<feature type="transmembrane region" description="Helical" evidence="1">
    <location>
        <begin position="105"/>
        <end position="124"/>
    </location>
</feature>
<dbReference type="EMBL" id="LWBO01000032">
    <property type="protein sequence ID" value="OQP44160.1"/>
    <property type="molecule type" value="Genomic_DNA"/>
</dbReference>
<evidence type="ECO:0008006" key="4">
    <source>
        <dbReference type="Google" id="ProtNLM"/>
    </source>
</evidence>
<organism evidence="2 3">
    <name type="scientific">Niastella koreensis</name>
    <dbReference type="NCBI Taxonomy" id="354356"/>
    <lineage>
        <taxon>Bacteria</taxon>
        <taxon>Pseudomonadati</taxon>
        <taxon>Bacteroidota</taxon>
        <taxon>Chitinophagia</taxon>
        <taxon>Chitinophagales</taxon>
        <taxon>Chitinophagaceae</taxon>
        <taxon>Niastella</taxon>
    </lineage>
</organism>
<sequence>MVFKIISLITFIIFSNFRKRKTMKMNLTQMKSFLTFDLPLETRYIGTTFTTTHHQLKVAYPGWTLRATRQKLLARYWFWNVLMHFVILYSLAVVLTLPFNTHLNQFYLAAVVTVGAISFTIITITQYGPRFFSDFLPKLETITAEFEARQNELLKGQLQIGLKNQIVREYEKLGFVLDQISSQRERLDTLQTEMPKCRREQLHTFSLVLIYYAFYKSAGLKGLQVNDKTARQLMKLLGKDQGGIKDNLQLILGKKQELSQRNRTEIQNRFNDVYAFFEELGFSEGISLLKNMESKFRE</sequence>
<keyword evidence="1" id="KW-0472">Membrane</keyword>
<gene>
    <name evidence="2" type="ORF">A4D02_35730</name>
</gene>
<keyword evidence="1" id="KW-1133">Transmembrane helix</keyword>
<evidence type="ECO:0000256" key="1">
    <source>
        <dbReference type="SAM" id="Phobius"/>
    </source>
</evidence>
<keyword evidence="3" id="KW-1185">Reference proteome</keyword>
<keyword evidence="1" id="KW-0812">Transmembrane</keyword>
<comment type="caution">
    <text evidence="2">The sequence shown here is derived from an EMBL/GenBank/DDBJ whole genome shotgun (WGS) entry which is preliminary data.</text>
</comment>
<feature type="transmembrane region" description="Helical" evidence="1">
    <location>
        <begin position="76"/>
        <end position="99"/>
    </location>
</feature>
<evidence type="ECO:0000313" key="3">
    <source>
        <dbReference type="Proteomes" id="UP000192277"/>
    </source>
</evidence>
<evidence type="ECO:0000313" key="2">
    <source>
        <dbReference type="EMBL" id="OQP44160.1"/>
    </source>
</evidence>
<accession>A0ABX3NSE1</accession>
<dbReference type="Proteomes" id="UP000192277">
    <property type="component" value="Unassembled WGS sequence"/>
</dbReference>
<proteinExistence type="predicted"/>